<accession>A0A520MVR3</accession>
<dbReference type="PANTHER" id="PTHR37466">
    <property type="entry name" value="SLR1628 PROTEIN"/>
    <property type="match status" value="1"/>
</dbReference>
<dbReference type="Gene3D" id="3.30.56.110">
    <property type="entry name" value="Protein of unknown function DUF2237"/>
    <property type="match status" value="1"/>
</dbReference>
<reference evidence="1 2" key="1">
    <citation type="submission" date="2019-02" db="EMBL/GenBank/DDBJ databases">
        <title>Prokaryotic population dynamics and viral predation in marine succession experiment using metagenomics: the confinement effect.</title>
        <authorList>
            <person name="Haro-Moreno J.M."/>
            <person name="Rodriguez-Valera F."/>
            <person name="Lopez-Perez M."/>
        </authorList>
    </citation>
    <scope>NUCLEOTIDE SEQUENCE [LARGE SCALE GENOMIC DNA]</scope>
    <source>
        <strain evidence="1">MED-G162</strain>
    </source>
</reference>
<dbReference type="InterPro" id="IPR018714">
    <property type="entry name" value="DUF2237"/>
</dbReference>
<feature type="non-terminal residue" evidence="1">
    <location>
        <position position="71"/>
    </location>
</feature>
<sequence length="71" mass="8115">MKTKQTNIFGDLIDECCSNPITGFFRDGFCHTDELDRGLHVVCAKVTKEFLDFSKNRGNDLSTPRPEFNFP</sequence>
<organism evidence="1 2">
    <name type="scientific">SAR86 cluster bacterium</name>
    <dbReference type="NCBI Taxonomy" id="2030880"/>
    <lineage>
        <taxon>Bacteria</taxon>
        <taxon>Pseudomonadati</taxon>
        <taxon>Pseudomonadota</taxon>
        <taxon>Gammaproteobacteria</taxon>
        <taxon>SAR86 cluster</taxon>
    </lineage>
</organism>
<comment type="caution">
    <text evidence="1">The sequence shown here is derived from an EMBL/GenBank/DDBJ whole genome shotgun (WGS) entry which is preliminary data.</text>
</comment>
<evidence type="ECO:0000313" key="2">
    <source>
        <dbReference type="Proteomes" id="UP000319384"/>
    </source>
</evidence>
<gene>
    <name evidence="1" type="ORF">EVA95_03625</name>
</gene>
<dbReference type="Pfam" id="PF09996">
    <property type="entry name" value="DUF2237"/>
    <property type="match status" value="1"/>
</dbReference>
<dbReference type="EMBL" id="SHBH01000039">
    <property type="protein sequence ID" value="RZO25322.1"/>
    <property type="molecule type" value="Genomic_DNA"/>
</dbReference>
<dbReference type="AlphaFoldDB" id="A0A520MVR3"/>
<proteinExistence type="predicted"/>
<dbReference type="Proteomes" id="UP000319384">
    <property type="component" value="Unassembled WGS sequence"/>
</dbReference>
<protein>
    <submittedName>
        <fullName evidence="1">DUF2237 family protein</fullName>
    </submittedName>
</protein>
<name>A0A520MVR3_9GAMM</name>
<dbReference type="PANTHER" id="PTHR37466:SF1">
    <property type="entry name" value="SLR1628 PROTEIN"/>
    <property type="match status" value="1"/>
</dbReference>
<evidence type="ECO:0000313" key="1">
    <source>
        <dbReference type="EMBL" id="RZO25322.1"/>
    </source>
</evidence>